<dbReference type="Proteomes" id="UP000235589">
    <property type="component" value="Chromosome"/>
</dbReference>
<dbReference type="Gene3D" id="2.40.50.100">
    <property type="match status" value="2"/>
</dbReference>
<feature type="transmembrane region" description="Helical" evidence="4">
    <location>
        <begin position="295"/>
        <end position="317"/>
    </location>
</feature>
<feature type="compositionally biased region" description="Basic and acidic residues" evidence="3">
    <location>
        <begin position="104"/>
        <end position="114"/>
    </location>
</feature>
<feature type="domain" description="YknX-like beta-barrel" evidence="7">
    <location>
        <begin position="557"/>
        <end position="628"/>
    </location>
</feature>
<feature type="domain" description="CzcB-like barrel-sandwich hybrid" evidence="6">
    <location>
        <begin position="452"/>
        <end position="540"/>
    </location>
</feature>
<dbReference type="Pfam" id="PF25990">
    <property type="entry name" value="Beta-barrel_YknX"/>
    <property type="match status" value="1"/>
</dbReference>
<keyword evidence="9" id="KW-1185">Reference proteome</keyword>
<dbReference type="SUPFAM" id="SSF111369">
    <property type="entry name" value="HlyD-like secretion proteins"/>
    <property type="match status" value="2"/>
</dbReference>
<dbReference type="GeneID" id="98062820"/>
<gene>
    <name evidence="8" type="primary">macA</name>
    <name evidence="8" type="ORF">B9O19_01420</name>
</gene>
<dbReference type="InterPro" id="IPR058636">
    <property type="entry name" value="Beta-barrel_YknX"/>
</dbReference>
<evidence type="ECO:0000313" key="8">
    <source>
        <dbReference type="EMBL" id="AUO19581.1"/>
    </source>
</evidence>
<evidence type="ECO:0000256" key="2">
    <source>
        <dbReference type="ARBA" id="ARBA00023054"/>
    </source>
</evidence>
<evidence type="ECO:0000313" key="9">
    <source>
        <dbReference type="Proteomes" id="UP000235589"/>
    </source>
</evidence>
<dbReference type="InterPro" id="IPR058647">
    <property type="entry name" value="BSH_CzcB-like"/>
</dbReference>
<dbReference type="InterPro" id="IPR050465">
    <property type="entry name" value="UPF0194_transport"/>
</dbReference>
<keyword evidence="4" id="KW-0812">Transmembrane</keyword>
<evidence type="ECO:0000259" key="6">
    <source>
        <dbReference type="Pfam" id="PF25973"/>
    </source>
</evidence>
<dbReference type="EMBL" id="CP020991">
    <property type="protein sequence ID" value="AUO19581.1"/>
    <property type="molecule type" value="Genomic_DNA"/>
</dbReference>
<proteinExistence type="predicted"/>
<evidence type="ECO:0000256" key="3">
    <source>
        <dbReference type="SAM" id="MobiDB-lite"/>
    </source>
</evidence>
<reference evidence="8 9" key="1">
    <citation type="submission" date="2017-04" db="EMBL/GenBank/DDBJ databases">
        <title>Monoglobus pectinilyticus 14 draft genome.</title>
        <authorList>
            <person name="Kim C."/>
            <person name="Rosendale D.I."/>
            <person name="Kelly W.J."/>
            <person name="Tannock G.W."/>
            <person name="Patchett M.L."/>
            <person name="Jordens J.Z."/>
        </authorList>
    </citation>
    <scope>NUCLEOTIDE SEQUENCE [LARGE SCALE GENOMIC DNA]</scope>
    <source>
        <strain evidence="8 9">14</strain>
    </source>
</reference>
<dbReference type="Pfam" id="PF25917">
    <property type="entry name" value="BSH_RND"/>
    <property type="match status" value="1"/>
</dbReference>
<evidence type="ECO:0000259" key="7">
    <source>
        <dbReference type="Pfam" id="PF25990"/>
    </source>
</evidence>
<dbReference type="OrthoDB" id="1725043at2"/>
<feature type="region of interest" description="Disordered" evidence="3">
    <location>
        <begin position="715"/>
        <end position="789"/>
    </location>
</feature>
<feature type="domain" description="Multidrug resistance protein MdtA-like barrel-sandwich hybrid" evidence="5">
    <location>
        <begin position="353"/>
        <end position="442"/>
    </location>
</feature>
<organism evidence="8 9">
    <name type="scientific">Monoglobus pectinilyticus</name>
    <dbReference type="NCBI Taxonomy" id="1981510"/>
    <lineage>
        <taxon>Bacteria</taxon>
        <taxon>Bacillati</taxon>
        <taxon>Bacillota</taxon>
        <taxon>Clostridia</taxon>
        <taxon>Monoglobales</taxon>
        <taxon>Monoglobaceae</taxon>
        <taxon>Monoglobus</taxon>
    </lineage>
</organism>
<accession>A0A2K9P2V4</accession>
<dbReference type="PANTHER" id="PTHR32347">
    <property type="entry name" value="EFFLUX SYSTEM COMPONENT YKNX-RELATED"/>
    <property type="match status" value="1"/>
</dbReference>
<protein>
    <submittedName>
        <fullName evidence="8">Membrane-fusion protein</fullName>
    </submittedName>
</protein>
<sequence>MDFFKKLFSKKNNDKDNIEQDFLNDAYNSLGEEHLNPERILDENSVSYKTDSENEIAEGEPVGTFGVHEREYENDRAENDENKFLKEASEHENIGFEQDNFENSGDRYDEDKSLDLKTDYEDIEDSGENSDFDEYINEDEDISEIEEFDPESAYDNLGGDTGEMDTEAISAAADMAQNLSTDELSDRRAEYGRDFIPSDNYISEEAQEETFSVSDEAGNNGSDINSLSDTRELEQTIPINSEIDKEEIYSAYAPKNMRPKVTQTSYFDLDNLDDEPEENLSDKGFRAFCKRRKKWLIGAGVAAAVVLVIVGTVFFFWNRMDPLMGYTQTYVAKGNVIKTMAAGGNVEPNARYDITSLVSGTIIETPLNAGEQVRAGELVYKIDDTNAQLAVQMAENDVKRAKVDDSDSGSSQQLRIYANASGTISDLNISAGSSITGGKIATITQANGTEFALIPNVTGTVQSVNVRNGSTVESGQVVATLKSDGSGSSKEGRELDIASCELALEQANKELEKYKIAAPIDGTILVKNAKIGDNVNANQTDKPLMVIADMSKMKFNIEVDELEIWNIELGQTVVITANALPGQTFSGEITNIAGEGEKKGDGVTTYAVEITISDPGKIKSGMNVDAKIIINSAINVLSVPERTLYESDGTNALVITNSNSAEEDAVMNPAEYPNINVPEGYKLVKVQYGVSDGTNVEIISGLSVGDTVLYKAEDGENVKPADSVNSGKDSGNKEAENSSNNSENSSKTDKSQSGDADSIDEEFTTESDNGENVKSTGKLATQEDLTDLE</sequence>
<dbReference type="Gene3D" id="1.10.287.470">
    <property type="entry name" value="Helix hairpin bin"/>
    <property type="match status" value="1"/>
</dbReference>
<dbReference type="RefSeq" id="WP_102365778.1">
    <property type="nucleotide sequence ID" value="NZ_CP020991.1"/>
</dbReference>
<dbReference type="GO" id="GO:0030313">
    <property type="term" value="C:cell envelope"/>
    <property type="evidence" value="ECO:0007669"/>
    <property type="project" value="UniProtKB-SubCell"/>
</dbReference>
<keyword evidence="4" id="KW-1133">Transmembrane helix</keyword>
<evidence type="ECO:0000259" key="5">
    <source>
        <dbReference type="Pfam" id="PF25917"/>
    </source>
</evidence>
<feature type="region of interest" description="Disordered" evidence="3">
    <location>
        <begin position="88"/>
        <end position="114"/>
    </location>
</feature>
<dbReference type="KEGG" id="mpec:B9O19_01420"/>
<feature type="compositionally biased region" description="Polar residues" evidence="3">
    <location>
        <begin position="770"/>
        <end position="779"/>
    </location>
</feature>
<dbReference type="AlphaFoldDB" id="A0A2K9P2V4"/>
<evidence type="ECO:0000256" key="1">
    <source>
        <dbReference type="ARBA" id="ARBA00004196"/>
    </source>
</evidence>
<evidence type="ECO:0000256" key="4">
    <source>
        <dbReference type="SAM" id="Phobius"/>
    </source>
</evidence>
<dbReference type="Pfam" id="PF25973">
    <property type="entry name" value="BSH_CzcB"/>
    <property type="match status" value="1"/>
</dbReference>
<comment type="subcellular location">
    <subcellularLocation>
        <location evidence="1">Cell envelope</location>
    </subcellularLocation>
</comment>
<feature type="compositionally biased region" description="Acidic residues" evidence="3">
    <location>
        <begin position="757"/>
        <end position="769"/>
    </location>
</feature>
<name>A0A2K9P2V4_9FIRM</name>
<dbReference type="Gene3D" id="2.40.30.170">
    <property type="match status" value="1"/>
</dbReference>
<keyword evidence="4" id="KW-0472">Membrane</keyword>
<dbReference type="InterPro" id="IPR058625">
    <property type="entry name" value="MdtA-like_BSH"/>
</dbReference>
<keyword evidence="2" id="KW-0175">Coiled coil</keyword>